<evidence type="ECO:0000313" key="3">
    <source>
        <dbReference type="Proteomes" id="UP000664795"/>
    </source>
</evidence>
<evidence type="ECO:0000259" key="1">
    <source>
        <dbReference type="PROSITE" id="PS51186"/>
    </source>
</evidence>
<sequence>MTYTFRNDQPEVFLHIVREVAQWLVDGGQVLWEPGTLTADNLFDRYTRHNCYVMYAHQDDAGSTSRSPEPAGAFILQWESPIYYPDLPANTAGIIHKLAIRRSFAGQNLFQPILDFCKETCLERGIHEIQLETDATRPALMRFYERNGFTPLYQKQIHEFGQDFRCQYYAMRF</sequence>
<dbReference type="PROSITE" id="PS51186">
    <property type="entry name" value="GNAT"/>
    <property type="match status" value="1"/>
</dbReference>
<feature type="domain" description="N-acetyltransferase" evidence="1">
    <location>
        <begin position="3"/>
        <end position="173"/>
    </location>
</feature>
<name>A0A939GAI9_9BACT</name>
<dbReference type="Gene3D" id="3.40.630.30">
    <property type="match status" value="1"/>
</dbReference>
<evidence type="ECO:0000313" key="2">
    <source>
        <dbReference type="EMBL" id="MBO0933689.1"/>
    </source>
</evidence>
<proteinExistence type="predicted"/>
<gene>
    <name evidence="2" type="ORF">J2I48_21960</name>
</gene>
<comment type="caution">
    <text evidence="2">The sequence shown here is derived from an EMBL/GenBank/DDBJ whole genome shotgun (WGS) entry which is preliminary data.</text>
</comment>
<protein>
    <submittedName>
        <fullName evidence="2">GNAT family N-acetyltransferase</fullName>
    </submittedName>
</protein>
<dbReference type="RefSeq" id="WP_207337656.1">
    <property type="nucleotide sequence ID" value="NZ_JAFMYU010000022.1"/>
</dbReference>
<dbReference type="Pfam" id="PF00583">
    <property type="entry name" value="Acetyltransf_1"/>
    <property type="match status" value="1"/>
</dbReference>
<dbReference type="Proteomes" id="UP000664795">
    <property type="component" value="Unassembled WGS sequence"/>
</dbReference>
<dbReference type="EMBL" id="JAFMYU010000022">
    <property type="protein sequence ID" value="MBO0933689.1"/>
    <property type="molecule type" value="Genomic_DNA"/>
</dbReference>
<dbReference type="AlphaFoldDB" id="A0A939GAI9"/>
<dbReference type="InterPro" id="IPR016181">
    <property type="entry name" value="Acyl_CoA_acyltransferase"/>
</dbReference>
<reference evidence="2 3" key="1">
    <citation type="submission" date="2021-03" db="EMBL/GenBank/DDBJ databases">
        <title>Fibrella sp. HMF5036 genome sequencing and assembly.</title>
        <authorList>
            <person name="Kang H."/>
            <person name="Kim H."/>
            <person name="Bae S."/>
            <person name="Joh K."/>
        </authorList>
    </citation>
    <scope>NUCLEOTIDE SEQUENCE [LARGE SCALE GENOMIC DNA]</scope>
    <source>
        <strain evidence="2 3">HMF5036</strain>
    </source>
</reference>
<organism evidence="2 3">
    <name type="scientific">Fibrella aquatilis</name>
    <dbReference type="NCBI Taxonomy" id="2817059"/>
    <lineage>
        <taxon>Bacteria</taxon>
        <taxon>Pseudomonadati</taxon>
        <taxon>Bacteroidota</taxon>
        <taxon>Cytophagia</taxon>
        <taxon>Cytophagales</taxon>
        <taxon>Spirosomataceae</taxon>
        <taxon>Fibrella</taxon>
    </lineage>
</organism>
<dbReference type="GO" id="GO:0016747">
    <property type="term" value="F:acyltransferase activity, transferring groups other than amino-acyl groups"/>
    <property type="evidence" value="ECO:0007669"/>
    <property type="project" value="InterPro"/>
</dbReference>
<dbReference type="InterPro" id="IPR000182">
    <property type="entry name" value="GNAT_dom"/>
</dbReference>
<dbReference type="SUPFAM" id="SSF55729">
    <property type="entry name" value="Acyl-CoA N-acyltransferases (Nat)"/>
    <property type="match status" value="1"/>
</dbReference>
<keyword evidence="3" id="KW-1185">Reference proteome</keyword>
<accession>A0A939GAI9</accession>